<proteinExistence type="predicted"/>
<dbReference type="EMBL" id="AZBU02000002">
    <property type="protein sequence ID" value="TKR93880.1"/>
    <property type="molecule type" value="Genomic_DNA"/>
</dbReference>
<organism evidence="1 2">
    <name type="scientific">Steinernema carpocapsae</name>
    <name type="common">Entomopathogenic nematode</name>
    <dbReference type="NCBI Taxonomy" id="34508"/>
    <lineage>
        <taxon>Eukaryota</taxon>
        <taxon>Metazoa</taxon>
        <taxon>Ecdysozoa</taxon>
        <taxon>Nematoda</taxon>
        <taxon>Chromadorea</taxon>
        <taxon>Rhabditida</taxon>
        <taxon>Tylenchina</taxon>
        <taxon>Panagrolaimomorpha</taxon>
        <taxon>Strongyloidoidea</taxon>
        <taxon>Steinernematidae</taxon>
        <taxon>Steinernema</taxon>
    </lineage>
</organism>
<dbReference type="Proteomes" id="UP000298663">
    <property type="component" value="Unassembled WGS sequence"/>
</dbReference>
<name>A0A4U5PC71_STECR</name>
<reference evidence="1 2" key="1">
    <citation type="journal article" date="2015" name="Genome Biol.">
        <title>Comparative genomics of Steinernema reveals deeply conserved gene regulatory networks.</title>
        <authorList>
            <person name="Dillman A.R."/>
            <person name="Macchietto M."/>
            <person name="Porter C.F."/>
            <person name="Rogers A."/>
            <person name="Williams B."/>
            <person name="Antoshechkin I."/>
            <person name="Lee M.M."/>
            <person name="Goodwin Z."/>
            <person name="Lu X."/>
            <person name="Lewis E.E."/>
            <person name="Goodrich-Blair H."/>
            <person name="Stock S.P."/>
            <person name="Adams B.J."/>
            <person name="Sternberg P.W."/>
            <person name="Mortazavi A."/>
        </authorList>
    </citation>
    <scope>NUCLEOTIDE SEQUENCE [LARGE SCALE GENOMIC DNA]</scope>
    <source>
        <strain evidence="1 2">ALL</strain>
    </source>
</reference>
<keyword evidence="2" id="KW-1185">Reference proteome</keyword>
<accession>A0A4U5PC71</accession>
<reference evidence="1 2" key="2">
    <citation type="journal article" date="2019" name="G3 (Bethesda)">
        <title>Hybrid Assembly of the Genome of the Entomopathogenic Nematode Steinernema carpocapsae Identifies the X-Chromosome.</title>
        <authorList>
            <person name="Serra L."/>
            <person name="Macchietto M."/>
            <person name="Macias-Munoz A."/>
            <person name="McGill C.J."/>
            <person name="Rodriguez I.M."/>
            <person name="Rodriguez B."/>
            <person name="Murad R."/>
            <person name="Mortazavi A."/>
        </authorList>
    </citation>
    <scope>NUCLEOTIDE SEQUENCE [LARGE SCALE GENOMIC DNA]</scope>
    <source>
        <strain evidence="1 2">ALL</strain>
    </source>
</reference>
<gene>
    <name evidence="1" type="ORF">L596_008254</name>
</gene>
<sequence>MHPNISYVSVSDYGPEMLPARNFRVPEPVPETRKLEISEKLVVYFPIASHRSCQAFAKERRQTRRSCSRTKTRVSAALNLAQPLLRLHFREVDDTER</sequence>
<dbReference type="AlphaFoldDB" id="A0A4U5PC71"/>
<evidence type="ECO:0000313" key="2">
    <source>
        <dbReference type="Proteomes" id="UP000298663"/>
    </source>
</evidence>
<evidence type="ECO:0000313" key="1">
    <source>
        <dbReference type="EMBL" id="TKR93880.1"/>
    </source>
</evidence>
<comment type="caution">
    <text evidence="1">The sequence shown here is derived from an EMBL/GenBank/DDBJ whole genome shotgun (WGS) entry which is preliminary data.</text>
</comment>
<protein>
    <submittedName>
        <fullName evidence="1">Uncharacterized protein</fullName>
    </submittedName>
</protein>